<evidence type="ECO:0000256" key="12">
    <source>
        <dbReference type="ARBA" id="ARBA00023015"/>
    </source>
</evidence>
<dbReference type="SUPFAM" id="SSF53098">
    <property type="entry name" value="Ribonuclease H-like"/>
    <property type="match status" value="1"/>
</dbReference>
<keyword evidence="10" id="KW-0269">Exonuclease</keyword>
<dbReference type="InterPro" id="IPR012337">
    <property type="entry name" value="RNaseH-like_sf"/>
</dbReference>
<proteinExistence type="inferred from homology"/>
<dbReference type="GeneID" id="7823401"/>
<evidence type="ECO:0000256" key="2">
    <source>
        <dbReference type="ARBA" id="ARBA00004123"/>
    </source>
</evidence>
<evidence type="ECO:0000256" key="4">
    <source>
        <dbReference type="ARBA" id="ARBA00008372"/>
    </source>
</evidence>
<keyword evidence="14" id="KW-0539">Nucleus</keyword>
<keyword evidence="7" id="KW-0540">Nuclease</keyword>
<dbReference type="GO" id="GO:0046872">
    <property type="term" value="F:metal ion binding"/>
    <property type="evidence" value="ECO:0007669"/>
    <property type="project" value="UniProtKB-KW"/>
</dbReference>
<dbReference type="GO" id="GO:0003723">
    <property type="term" value="F:RNA binding"/>
    <property type="evidence" value="ECO:0007669"/>
    <property type="project" value="UniProtKB-KW"/>
</dbReference>
<keyword evidence="8" id="KW-0479">Metal-binding</keyword>
<dbReference type="Proteomes" id="UP000009168">
    <property type="component" value="Unassembled WGS sequence"/>
</dbReference>
<dbReference type="GO" id="GO:0030014">
    <property type="term" value="C:CCR4-NOT complex"/>
    <property type="evidence" value="ECO:0007669"/>
    <property type="project" value="InterPro"/>
</dbReference>
<dbReference type="PANTHER" id="PTHR10797">
    <property type="entry name" value="CCR4-NOT TRANSCRIPTION COMPLEX SUBUNIT"/>
    <property type="match status" value="1"/>
</dbReference>
<evidence type="ECO:0000313" key="16">
    <source>
        <dbReference type="EMBL" id="EAS03892.2"/>
    </source>
</evidence>
<evidence type="ECO:0000256" key="11">
    <source>
        <dbReference type="ARBA" id="ARBA00022884"/>
    </source>
</evidence>
<dbReference type="OMA" id="RTPNCAS"/>
<dbReference type="InterPro" id="IPR006941">
    <property type="entry name" value="RNase_CAF1"/>
</dbReference>
<dbReference type="InParanoid" id="I7LX74"/>
<dbReference type="HOGENOM" id="CLU_027974_0_1_1"/>
<evidence type="ECO:0000256" key="13">
    <source>
        <dbReference type="ARBA" id="ARBA00023163"/>
    </source>
</evidence>
<dbReference type="KEGG" id="tet:TTHERM_00455310"/>
<dbReference type="STRING" id="312017.I7LX74"/>
<evidence type="ECO:0000256" key="15">
    <source>
        <dbReference type="SAM" id="MobiDB-lite"/>
    </source>
</evidence>
<evidence type="ECO:0000256" key="9">
    <source>
        <dbReference type="ARBA" id="ARBA00022801"/>
    </source>
</evidence>
<evidence type="ECO:0000256" key="5">
    <source>
        <dbReference type="ARBA" id="ARBA00012161"/>
    </source>
</evidence>
<dbReference type="EMBL" id="GG662464">
    <property type="protein sequence ID" value="EAS03892.2"/>
    <property type="molecule type" value="Genomic_DNA"/>
</dbReference>
<evidence type="ECO:0000256" key="8">
    <source>
        <dbReference type="ARBA" id="ARBA00022723"/>
    </source>
</evidence>
<dbReference type="GO" id="GO:0004535">
    <property type="term" value="F:poly(A)-specific ribonuclease activity"/>
    <property type="evidence" value="ECO:0007669"/>
    <property type="project" value="UniProtKB-EC"/>
</dbReference>
<name>I7LX74_TETTS</name>
<keyword evidence="11" id="KW-0694">RNA-binding</keyword>
<dbReference type="Pfam" id="PF04857">
    <property type="entry name" value="CAF1"/>
    <property type="match status" value="2"/>
</dbReference>
<dbReference type="GO" id="GO:0005634">
    <property type="term" value="C:nucleus"/>
    <property type="evidence" value="ECO:0007669"/>
    <property type="project" value="UniProtKB-SubCell"/>
</dbReference>
<comment type="subcellular location">
    <subcellularLocation>
        <location evidence="3">Cytoplasm</location>
    </subcellularLocation>
    <subcellularLocation>
        <location evidence="2">Nucleus</location>
    </subcellularLocation>
</comment>
<feature type="region of interest" description="Disordered" evidence="15">
    <location>
        <begin position="332"/>
        <end position="354"/>
    </location>
</feature>
<sequence length="354" mass="41264">MNNQPPTTSKQSLLGDKSSKEGEIIREVWQDNLEKEFLLIQDLAEECQFVALDTEFPGVLYQTAQTEYLKIKQNADNLNTIQIGLTFAKSDGTYPSACTFQFNFAFNKDKDSCNKEAIKFLEESGIQFKDHARRGIQPADFAELMYSSGLLFNEDICWVTFHGGFDYCYFLKTLIDQKLPNTCKEFYEQQHHYFPLSIDVKLIIQEIDGFKYLGLEKLSKSLDLERIGPQHQAGSDSLMTMKVYFKLKEREKINFDSIKNQIFGLSEYEDERQLNSQSQQYYEQQQYQSIFNQDYMAGQYYYQNLQGPVMNELFANEYSQMGVQGSMFVRNYSNNTFPNNEQRGGQPRRTPSQR</sequence>
<dbReference type="InterPro" id="IPR036397">
    <property type="entry name" value="RNaseH_sf"/>
</dbReference>
<comment type="catalytic activity">
    <reaction evidence="1">
        <text>Exonucleolytic cleavage of poly(A) to 5'-AMP.</text>
        <dbReference type="EC" id="3.1.13.4"/>
    </reaction>
</comment>
<reference evidence="17" key="1">
    <citation type="journal article" date="2006" name="PLoS Biol.">
        <title>Macronuclear genome sequence of the ciliate Tetrahymena thermophila, a model eukaryote.</title>
        <authorList>
            <person name="Eisen J.A."/>
            <person name="Coyne R.S."/>
            <person name="Wu M."/>
            <person name="Wu D."/>
            <person name="Thiagarajan M."/>
            <person name="Wortman J.R."/>
            <person name="Badger J.H."/>
            <person name="Ren Q."/>
            <person name="Amedeo P."/>
            <person name="Jones K.M."/>
            <person name="Tallon L.J."/>
            <person name="Delcher A.L."/>
            <person name="Salzberg S.L."/>
            <person name="Silva J.C."/>
            <person name="Haas B.J."/>
            <person name="Majoros W.H."/>
            <person name="Farzad M."/>
            <person name="Carlton J.M."/>
            <person name="Smith R.K. Jr."/>
            <person name="Garg J."/>
            <person name="Pearlman R.E."/>
            <person name="Karrer K.M."/>
            <person name="Sun L."/>
            <person name="Manning G."/>
            <person name="Elde N.C."/>
            <person name="Turkewitz A.P."/>
            <person name="Asai D.J."/>
            <person name="Wilkes D.E."/>
            <person name="Wang Y."/>
            <person name="Cai H."/>
            <person name="Collins K."/>
            <person name="Stewart B.A."/>
            <person name="Lee S.R."/>
            <person name="Wilamowska K."/>
            <person name="Weinberg Z."/>
            <person name="Ruzzo W.L."/>
            <person name="Wloga D."/>
            <person name="Gaertig J."/>
            <person name="Frankel J."/>
            <person name="Tsao C.-C."/>
            <person name="Gorovsky M.A."/>
            <person name="Keeling P.J."/>
            <person name="Waller R.F."/>
            <person name="Patron N.J."/>
            <person name="Cherry J.M."/>
            <person name="Stover N.A."/>
            <person name="Krieger C.J."/>
            <person name="del Toro C."/>
            <person name="Ryder H.F."/>
            <person name="Williamson S.C."/>
            <person name="Barbeau R.A."/>
            <person name="Hamilton E.P."/>
            <person name="Orias E."/>
        </authorList>
    </citation>
    <scope>NUCLEOTIDE SEQUENCE [LARGE SCALE GENOMIC DNA]</scope>
    <source>
        <strain evidence="17">SB210</strain>
    </source>
</reference>
<dbReference type="eggNOG" id="KOG0304">
    <property type="taxonomic scope" value="Eukaryota"/>
</dbReference>
<keyword evidence="13" id="KW-0804">Transcription</keyword>
<organism evidence="16 17">
    <name type="scientific">Tetrahymena thermophila (strain SB210)</name>
    <dbReference type="NCBI Taxonomy" id="312017"/>
    <lineage>
        <taxon>Eukaryota</taxon>
        <taxon>Sar</taxon>
        <taxon>Alveolata</taxon>
        <taxon>Ciliophora</taxon>
        <taxon>Intramacronucleata</taxon>
        <taxon>Oligohymenophorea</taxon>
        <taxon>Hymenostomatida</taxon>
        <taxon>Tetrahymenina</taxon>
        <taxon>Tetrahymenidae</taxon>
        <taxon>Tetrahymena</taxon>
    </lineage>
</organism>
<keyword evidence="17" id="KW-1185">Reference proteome</keyword>
<gene>
    <name evidence="16" type="ORF">TTHERM_00455310</name>
</gene>
<keyword evidence="12" id="KW-0805">Transcription regulation</keyword>
<keyword evidence="6" id="KW-0963">Cytoplasm</keyword>
<comment type="similarity">
    <text evidence="4">Belongs to the CAF1 family.</text>
</comment>
<dbReference type="Gene3D" id="3.30.420.10">
    <property type="entry name" value="Ribonuclease H-like superfamily/Ribonuclease H"/>
    <property type="match status" value="1"/>
</dbReference>
<evidence type="ECO:0000313" key="17">
    <source>
        <dbReference type="Proteomes" id="UP000009168"/>
    </source>
</evidence>
<evidence type="ECO:0000256" key="14">
    <source>
        <dbReference type="ARBA" id="ARBA00023242"/>
    </source>
</evidence>
<dbReference type="EC" id="3.1.13.4" evidence="5"/>
<evidence type="ECO:0000256" key="3">
    <source>
        <dbReference type="ARBA" id="ARBA00004496"/>
    </source>
</evidence>
<dbReference type="InterPro" id="IPR039637">
    <property type="entry name" value="CNOT7/CNOT8/Pop2"/>
</dbReference>
<evidence type="ECO:0000256" key="6">
    <source>
        <dbReference type="ARBA" id="ARBA00022490"/>
    </source>
</evidence>
<evidence type="ECO:0000256" key="1">
    <source>
        <dbReference type="ARBA" id="ARBA00001663"/>
    </source>
</evidence>
<dbReference type="RefSeq" id="XP_001024137.2">
    <property type="nucleotide sequence ID" value="XM_001024137.3"/>
</dbReference>
<protein>
    <recommendedName>
        <fullName evidence="5">poly(A)-specific ribonuclease</fullName>
        <ecNumber evidence="5">3.1.13.4</ecNumber>
    </recommendedName>
</protein>
<accession>I7LX74</accession>
<dbReference type="OrthoDB" id="1164111at2759"/>
<keyword evidence="9" id="KW-0378">Hydrolase</keyword>
<evidence type="ECO:0000256" key="10">
    <source>
        <dbReference type="ARBA" id="ARBA00022839"/>
    </source>
</evidence>
<dbReference type="GO" id="GO:0005737">
    <property type="term" value="C:cytoplasm"/>
    <property type="evidence" value="ECO:0007669"/>
    <property type="project" value="UniProtKB-SubCell"/>
</dbReference>
<evidence type="ECO:0000256" key="7">
    <source>
        <dbReference type="ARBA" id="ARBA00022722"/>
    </source>
</evidence>
<dbReference type="AlphaFoldDB" id="I7LX74"/>